<dbReference type="InterPro" id="IPR011032">
    <property type="entry name" value="GroES-like_sf"/>
</dbReference>
<feature type="domain" description="Enoyl reductase (ER)" evidence="1">
    <location>
        <begin position="10"/>
        <end position="319"/>
    </location>
</feature>
<dbReference type="InterPro" id="IPR036291">
    <property type="entry name" value="NAD(P)-bd_dom_sf"/>
</dbReference>
<dbReference type="Gene3D" id="3.40.50.720">
    <property type="entry name" value="NAD(P)-binding Rossmann-like Domain"/>
    <property type="match status" value="1"/>
</dbReference>
<dbReference type="InterPro" id="IPR020843">
    <property type="entry name" value="ER"/>
</dbReference>
<dbReference type="Proteomes" id="UP000249341">
    <property type="component" value="Unassembled WGS sequence"/>
</dbReference>
<name>A0A327YYQ2_9ACTN</name>
<reference evidence="2 3" key="1">
    <citation type="submission" date="2018-06" db="EMBL/GenBank/DDBJ databases">
        <title>Genomic Encyclopedia of Type Strains, Phase III (KMG-III): the genomes of soil and plant-associated and newly described type strains.</title>
        <authorList>
            <person name="Whitman W."/>
        </authorList>
    </citation>
    <scope>NUCLEOTIDE SEQUENCE [LARGE SCALE GENOMIC DNA]</scope>
    <source>
        <strain evidence="2 3">CGMCC 4.7090</strain>
    </source>
</reference>
<dbReference type="OrthoDB" id="3727682at2"/>
<dbReference type="InterPro" id="IPR013154">
    <property type="entry name" value="ADH-like_N"/>
</dbReference>
<proteinExistence type="predicted"/>
<dbReference type="PANTHER" id="PTHR44013">
    <property type="entry name" value="ZINC-TYPE ALCOHOL DEHYDROGENASE-LIKE PROTEIN C16A3.02C"/>
    <property type="match status" value="1"/>
</dbReference>
<evidence type="ECO:0000313" key="3">
    <source>
        <dbReference type="Proteomes" id="UP000249341"/>
    </source>
</evidence>
<comment type="caution">
    <text evidence="2">The sequence shown here is derived from an EMBL/GenBank/DDBJ whole genome shotgun (WGS) entry which is preliminary data.</text>
</comment>
<dbReference type="SUPFAM" id="SSF51735">
    <property type="entry name" value="NAD(P)-binding Rossmann-fold domains"/>
    <property type="match status" value="1"/>
</dbReference>
<dbReference type="SUPFAM" id="SSF50129">
    <property type="entry name" value="GroES-like"/>
    <property type="match status" value="1"/>
</dbReference>
<dbReference type="SMART" id="SM00829">
    <property type="entry name" value="PKS_ER"/>
    <property type="match status" value="1"/>
</dbReference>
<dbReference type="AlphaFoldDB" id="A0A327YYQ2"/>
<dbReference type="Gene3D" id="3.90.180.10">
    <property type="entry name" value="Medium-chain alcohol dehydrogenases, catalytic domain"/>
    <property type="match status" value="1"/>
</dbReference>
<keyword evidence="3" id="KW-1185">Reference proteome</keyword>
<dbReference type="PANTHER" id="PTHR44013:SF1">
    <property type="entry name" value="ZINC-TYPE ALCOHOL DEHYDROGENASE-LIKE PROTEIN C16A3.02C"/>
    <property type="match status" value="1"/>
</dbReference>
<dbReference type="CDD" id="cd08267">
    <property type="entry name" value="MDR1"/>
    <property type="match status" value="1"/>
</dbReference>
<dbReference type="EMBL" id="QLMJ01000029">
    <property type="protein sequence ID" value="RAK26018.1"/>
    <property type="molecule type" value="Genomic_DNA"/>
</dbReference>
<dbReference type="Pfam" id="PF08240">
    <property type="entry name" value="ADH_N"/>
    <property type="match status" value="1"/>
</dbReference>
<dbReference type="InterPro" id="IPR052733">
    <property type="entry name" value="Chloroplast_QOR"/>
</dbReference>
<dbReference type="GO" id="GO:0016491">
    <property type="term" value="F:oxidoreductase activity"/>
    <property type="evidence" value="ECO:0007669"/>
    <property type="project" value="InterPro"/>
</dbReference>
<evidence type="ECO:0000313" key="2">
    <source>
        <dbReference type="EMBL" id="RAK26018.1"/>
    </source>
</evidence>
<dbReference type="RefSeq" id="WP_111654860.1">
    <property type="nucleotide sequence ID" value="NZ_JACHWI010000002.1"/>
</dbReference>
<accession>A0A327YYQ2</accession>
<sequence length="321" mass="33059">MRALVQDRYGSCSIRSIPAPVAGDGQVLVRVAAASVNAYDWHVMRGDPRFARLSIGLRRPKTRVRGRDFAGQVVAAGPGVSSFEPGDEVFGDAGQADGAFAEYIAISQDLVVHRPSALTPSEAAAIPLAGVTALQGLSAVLPGHTVLINGASGGVGTFAVQLATAAGAAVTAVCSTRNVELVKSLGASSVIDYRHTDFAADGARYDAVLDLVGNRSLSTLRGALSPGGTLILSGGGTYQGGSLLGPMRLILRAGLTSRLTRQRISILTATTSQKDLSTLAGMAADGRLKPVIDRTFPLAAAAEAISYLETEHARAKVVITV</sequence>
<protein>
    <submittedName>
        <fullName evidence="2">NADPH:quinone reductase-like Zn-dependent oxidoreductase</fullName>
    </submittedName>
</protein>
<organism evidence="2 3">
    <name type="scientific">Actinoplanes lutulentus</name>
    <dbReference type="NCBI Taxonomy" id="1287878"/>
    <lineage>
        <taxon>Bacteria</taxon>
        <taxon>Bacillati</taxon>
        <taxon>Actinomycetota</taxon>
        <taxon>Actinomycetes</taxon>
        <taxon>Micromonosporales</taxon>
        <taxon>Micromonosporaceae</taxon>
        <taxon>Actinoplanes</taxon>
    </lineage>
</organism>
<gene>
    <name evidence="2" type="ORF">B0I29_12954</name>
</gene>
<evidence type="ECO:0000259" key="1">
    <source>
        <dbReference type="SMART" id="SM00829"/>
    </source>
</evidence>
<dbReference type="Pfam" id="PF13602">
    <property type="entry name" value="ADH_zinc_N_2"/>
    <property type="match status" value="1"/>
</dbReference>